<evidence type="ECO:0000313" key="3">
    <source>
        <dbReference type="Proteomes" id="UP001218188"/>
    </source>
</evidence>
<comment type="caution">
    <text evidence="2">The sequence shown here is derived from an EMBL/GenBank/DDBJ whole genome shotgun (WGS) entry which is preliminary data.</text>
</comment>
<organism evidence="2 3">
    <name type="scientific">Mycena alexandri</name>
    <dbReference type="NCBI Taxonomy" id="1745969"/>
    <lineage>
        <taxon>Eukaryota</taxon>
        <taxon>Fungi</taxon>
        <taxon>Dikarya</taxon>
        <taxon>Basidiomycota</taxon>
        <taxon>Agaricomycotina</taxon>
        <taxon>Agaricomycetes</taxon>
        <taxon>Agaricomycetidae</taxon>
        <taxon>Agaricales</taxon>
        <taxon>Marasmiineae</taxon>
        <taxon>Mycenaceae</taxon>
        <taxon>Mycena</taxon>
    </lineage>
</organism>
<keyword evidence="3" id="KW-1185">Reference proteome</keyword>
<proteinExistence type="predicted"/>
<gene>
    <name evidence="2" type="ORF">C8F04DRAFT_1198064</name>
</gene>
<dbReference type="Proteomes" id="UP001218188">
    <property type="component" value="Unassembled WGS sequence"/>
</dbReference>
<keyword evidence="1" id="KW-0732">Signal</keyword>
<sequence>MCALRGCMFLQLLHMITWSWPGGGNVMLGVQKKGEHMCIGNLTESTVNLVNPGELSELSAAANDKLYNLRHTHCILVLQVVMASWEPAGLCGGKIILLQVDQTVFTWD</sequence>
<dbReference type="EMBL" id="JARJCM010000306">
    <property type="protein sequence ID" value="KAJ7019126.1"/>
    <property type="molecule type" value="Genomic_DNA"/>
</dbReference>
<feature type="signal peptide" evidence="1">
    <location>
        <begin position="1"/>
        <end position="24"/>
    </location>
</feature>
<reference evidence="2" key="1">
    <citation type="submission" date="2023-03" db="EMBL/GenBank/DDBJ databases">
        <title>Massive genome expansion in bonnet fungi (Mycena s.s.) driven by repeated elements and novel gene families across ecological guilds.</title>
        <authorList>
            <consortium name="Lawrence Berkeley National Laboratory"/>
            <person name="Harder C.B."/>
            <person name="Miyauchi S."/>
            <person name="Viragh M."/>
            <person name="Kuo A."/>
            <person name="Thoen E."/>
            <person name="Andreopoulos B."/>
            <person name="Lu D."/>
            <person name="Skrede I."/>
            <person name="Drula E."/>
            <person name="Henrissat B."/>
            <person name="Morin E."/>
            <person name="Kohler A."/>
            <person name="Barry K."/>
            <person name="LaButti K."/>
            <person name="Morin E."/>
            <person name="Salamov A."/>
            <person name="Lipzen A."/>
            <person name="Mereny Z."/>
            <person name="Hegedus B."/>
            <person name="Baldrian P."/>
            <person name="Stursova M."/>
            <person name="Weitz H."/>
            <person name="Taylor A."/>
            <person name="Grigoriev I.V."/>
            <person name="Nagy L.G."/>
            <person name="Martin F."/>
            <person name="Kauserud H."/>
        </authorList>
    </citation>
    <scope>NUCLEOTIDE SEQUENCE</scope>
    <source>
        <strain evidence="2">CBHHK200</strain>
    </source>
</reference>
<protein>
    <submittedName>
        <fullName evidence="2">Uncharacterized protein</fullName>
    </submittedName>
</protein>
<feature type="chain" id="PRO_5042247042" evidence="1">
    <location>
        <begin position="25"/>
        <end position="108"/>
    </location>
</feature>
<evidence type="ECO:0000256" key="1">
    <source>
        <dbReference type="SAM" id="SignalP"/>
    </source>
</evidence>
<name>A0AAD6S0S0_9AGAR</name>
<accession>A0AAD6S0S0</accession>
<evidence type="ECO:0000313" key="2">
    <source>
        <dbReference type="EMBL" id="KAJ7019126.1"/>
    </source>
</evidence>
<dbReference type="AlphaFoldDB" id="A0AAD6S0S0"/>